<gene>
    <name evidence="2" type="ORF">DWX20_02480</name>
</gene>
<dbReference type="Pfam" id="PF00534">
    <property type="entry name" value="Glycos_transf_1"/>
    <property type="match status" value="1"/>
</dbReference>
<feature type="domain" description="Glycosyl transferase family 1" evidence="1">
    <location>
        <begin position="183"/>
        <end position="334"/>
    </location>
</feature>
<accession>A0A412PIC3</accession>
<dbReference type="GO" id="GO:0016757">
    <property type="term" value="F:glycosyltransferase activity"/>
    <property type="evidence" value="ECO:0007669"/>
    <property type="project" value="InterPro"/>
</dbReference>
<protein>
    <submittedName>
        <fullName evidence="2">Glycosyltransferase</fullName>
    </submittedName>
</protein>
<sequence length="357" mass="40423">MKKRIVFVLNNLQYADGVAKVLVELCNFLDEKLFDITIIPIYRCDSNFIKLLRPHIHIQKTLGFYFRGLDKIVNALPIRFLYQKIVGGNYDIEVAFQYGLATRMIANSTNRNAKHYAWMHGYDEGLTLRKEYPKFDKVFCVSKFNEDRLRKESNGTVNVDCCYNIIDESKILEASKEEISEDTSRKPVFVAVGRQTPEKGFLRLVDVVNCLKKDGYQFTLWLIGDGAEHQQLVDKVSSERLEDTVKLLGIQSNPHKFTSKADVFICSSFSEGYSTACAEAILLGIPVVSTAVSGAQEIIDDSQCGTVCQLDDNSLYEALKQILDNPEVIHTWKKTLETTKLKFGSAARGKRASNIFI</sequence>
<dbReference type="RefSeq" id="WP_118764352.1">
    <property type="nucleotide sequence ID" value="NZ_CABJCF010000001.1"/>
</dbReference>
<evidence type="ECO:0000259" key="1">
    <source>
        <dbReference type="Pfam" id="PF00534"/>
    </source>
</evidence>
<dbReference type="AlphaFoldDB" id="A0A412PIC3"/>
<dbReference type="InterPro" id="IPR001296">
    <property type="entry name" value="Glyco_trans_1"/>
</dbReference>
<dbReference type="CDD" id="cd03811">
    <property type="entry name" value="GT4_GT28_WabH-like"/>
    <property type="match status" value="1"/>
</dbReference>
<comment type="caution">
    <text evidence="2">The sequence shown here is derived from an EMBL/GenBank/DDBJ whole genome shotgun (WGS) entry which is preliminary data.</text>
</comment>
<dbReference type="InterPro" id="IPR050194">
    <property type="entry name" value="Glycosyltransferase_grp1"/>
</dbReference>
<dbReference type="PANTHER" id="PTHR45947">
    <property type="entry name" value="SULFOQUINOVOSYL TRANSFERASE SQD2"/>
    <property type="match status" value="1"/>
</dbReference>
<proteinExistence type="predicted"/>
<name>A0A412PIC3_9FIRM</name>
<organism evidence="2 3">
    <name type="scientific">Solobacterium moorei</name>
    <dbReference type="NCBI Taxonomy" id="102148"/>
    <lineage>
        <taxon>Bacteria</taxon>
        <taxon>Bacillati</taxon>
        <taxon>Bacillota</taxon>
        <taxon>Erysipelotrichia</taxon>
        <taxon>Erysipelotrichales</taxon>
        <taxon>Erysipelotrichaceae</taxon>
        <taxon>Solobacterium</taxon>
    </lineage>
</organism>
<evidence type="ECO:0000313" key="2">
    <source>
        <dbReference type="EMBL" id="RGT57937.1"/>
    </source>
</evidence>
<dbReference type="Gene3D" id="3.40.50.2000">
    <property type="entry name" value="Glycogen Phosphorylase B"/>
    <property type="match status" value="2"/>
</dbReference>
<dbReference type="PANTHER" id="PTHR45947:SF3">
    <property type="entry name" value="SULFOQUINOVOSYL TRANSFERASE SQD2"/>
    <property type="match status" value="1"/>
</dbReference>
<dbReference type="SUPFAM" id="SSF53756">
    <property type="entry name" value="UDP-Glycosyltransferase/glycogen phosphorylase"/>
    <property type="match status" value="1"/>
</dbReference>
<keyword evidence="2" id="KW-0808">Transferase</keyword>
<evidence type="ECO:0000313" key="3">
    <source>
        <dbReference type="Proteomes" id="UP000284731"/>
    </source>
</evidence>
<dbReference type="Proteomes" id="UP000284731">
    <property type="component" value="Unassembled WGS sequence"/>
</dbReference>
<reference evidence="2 3" key="1">
    <citation type="submission" date="2018-08" db="EMBL/GenBank/DDBJ databases">
        <title>A genome reference for cultivated species of the human gut microbiota.</title>
        <authorList>
            <person name="Zou Y."/>
            <person name="Xue W."/>
            <person name="Luo G."/>
        </authorList>
    </citation>
    <scope>NUCLEOTIDE SEQUENCE [LARGE SCALE GENOMIC DNA]</scope>
    <source>
        <strain evidence="2 3">AF18-46</strain>
    </source>
</reference>
<dbReference type="EMBL" id="QRWX01000001">
    <property type="protein sequence ID" value="RGT57937.1"/>
    <property type="molecule type" value="Genomic_DNA"/>
</dbReference>